<dbReference type="Gene3D" id="3.30.40.10">
    <property type="entry name" value="Zinc/RING finger domain, C3HC4 (zinc finger)"/>
    <property type="match status" value="1"/>
</dbReference>
<feature type="compositionally biased region" description="Acidic residues" evidence="5">
    <location>
        <begin position="619"/>
        <end position="632"/>
    </location>
</feature>
<feature type="compositionally biased region" description="Polar residues" evidence="5">
    <location>
        <begin position="605"/>
        <end position="617"/>
    </location>
</feature>
<feature type="compositionally biased region" description="Polar residues" evidence="5">
    <location>
        <begin position="690"/>
        <end position="700"/>
    </location>
</feature>
<feature type="compositionally biased region" description="Acidic residues" evidence="5">
    <location>
        <begin position="566"/>
        <end position="578"/>
    </location>
</feature>
<evidence type="ECO:0000313" key="7">
    <source>
        <dbReference type="EMBL" id="KAJ9668891.1"/>
    </source>
</evidence>
<feature type="region of interest" description="Disordered" evidence="5">
    <location>
        <begin position="1"/>
        <end position="61"/>
    </location>
</feature>
<protein>
    <submittedName>
        <fullName evidence="7">E3 ubiquitin ligase</fullName>
    </submittedName>
</protein>
<dbReference type="InterPro" id="IPR001841">
    <property type="entry name" value="Znf_RING"/>
</dbReference>
<reference evidence="7" key="1">
    <citation type="submission" date="2022-10" db="EMBL/GenBank/DDBJ databases">
        <title>Culturing micro-colonial fungi from biological soil crusts in the Mojave desert and describing Neophaeococcomyces mojavensis, and introducing the new genera and species Taxawa tesnikishii.</title>
        <authorList>
            <person name="Kurbessoian T."/>
            <person name="Stajich J.E."/>
        </authorList>
    </citation>
    <scope>NUCLEOTIDE SEQUENCE</scope>
    <source>
        <strain evidence="7">TK_1</strain>
    </source>
</reference>
<keyword evidence="3" id="KW-0862">Zinc</keyword>
<feature type="compositionally biased region" description="Acidic residues" evidence="5">
    <location>
        <begin position="487"/>
        <end position="498"/>
    </location>
</feature>
<evidence type="ECO:0000256" key="4">
    <source>
        <dbReference type="PROSITE-ProRule" id="PRU00175"/>
    </source>
</evidence>
<dbReference type="InterPro" id="IPR013083">
    <property type="entry name" value="Znf_RING/FYVE/PHD"/>
</dbReference>
<name>A0ABQ9P4I9_9PEZI</name>
<proteinExistence type="predicted"/>
<gene>
    <name evidence="7" type="primary">PSH1</name>
    <name evidence="7" type="ORF">H2201_001137</name>
</gene>
<feature type="compositionally biased region" description="Polar residues" evidence="5">
    <location>
        <begin position="510"/>
        <end position="524"/>
    </location>
</feature>
<sequence length="782" mass="86297">MLPAQFPTGPASATVGGASKGSPRHPRRATEKNSGRSSSKDSSNPKATIRAEEPSKENTSGNLLKAVQSDFDALRTLVTCKICDRLLYEPYIISCGHTYCYSCLCQWFVSNKTKKTCPDCRAVVKQAPAPAYLIREMILVFINRAELLPLGETLEQHVQWQKEESEIVQRDKNNADSRTGGLFRGCFRHRPEIPRAFRDEEDGVDRCPVCMYELEGGACIRCELQFGESGSLAFGESFDGFSDMDETSEHGLSSEELDAELDMEDHDIDLGLEFYADGAYEDWHDDMADDEQSFAVRRWLQNGGTARPPPGFGTGPRRRAAHSAAGSRRRSYTASLVSDVHEDSEMGTLEEEEEDDEDDEDSSMNDFINDEDSDVQSRSDASTPVGVQQPQGPQRLQRRPRRVVDSDTSSNGSEDDDEQADEDEGPLPSGRRRHQILSQRGQRPNQRPSVAPSVSTDVASSEHDLDEDTETLLYQAGWSPLGRREQDEMEEDGDDDSDGGSTTVGWEPTAISNERSRTAGSLTPRTGRRFVPIQPPSRAGDAHFLDGSGGLRRRRPALSTTPTVSYDDDEADDNDSEMNMEGGSDLGGPSSSSRSSRVRLRGNIVPTNHSTPSDNVESSLDDTSDADTDGADDTFAQFHGSRQSPWSRQQEYDQRVSWLLARHQTENYGMRNHMPLSNLSSATMTAPPENMTNRSISRTVSHPSSAAGRRRPSSYNSLHQGLATLADLNLVAHQTQGSRNPFLSNMPPNVGARQLRQQLGAQSSLATLRPRVSQRALHQQSS</sequence>
<keyword evidence="8" id="KW-1185">Reference proteome</keyword>
<organism evidence="7 8">
    <name type="scientific">Coniosporium apollinis</name>
    <dbReference type="NCBI Taxonomy" id="61459"/>
    <lineage>
        <taxon>Eukaryota</taxon>
        <taxon>Fungi</taxon>
        <taxon>Dikarya</taxon>
        <taxon>Ascomycota</taxon>
        <taxon>Pezizomycotina</taxon>
        <taxon>Dothideomycetes</taxon>
        <taxon>Dothideomycetes incertae sedis</taxon>
        <taxon>Coniosporium</taxon>
    </lineage>
</organism>
<evidence type="ECO:0000256" key="3">
    <source>
        <dbReference type="ARBA" id="ARBA00022833"/>
    </source>
</evidence>
<keyword evidence="2 4" id="KW-0863">Zinc-finger</keyword>
<evidence type="ECO:0000259" key="6">
    <source>
        <dbReference type="PROSITE" id="PS50089"/>
    </source>
</evidence>
<evidence type="ECO:0000313" key="8">
    <source>
        <dbReference type="Proteomes" id="UP001172684"/>
    </source>
</evidence>
<feature type="compositionally biased region" description="Low complexity" evidence="5">
    <location>
        <begin position="579"/>
        <end position="595"/>
    </location>
</feature>
<feature type="region of interest" description="Disordered" evidence="5">
    <location>
        <begin position="301"/>
        <end position="650"/>
    </location>
</feature>
<feature type="compositionally biased region" description="Polar residues" evidence="5">
    <location>
        <begin position="436"/>
        <end position="459"/>
    </location>
</feature>
<feature type="compositionally biased region" description="Basic residues" evidence="5">
    <location>
        <begin position="316"/>
        <end position="331"/>
    </location>
</feature>
<dbReference type="PROSITE" id="PS00518">
    <property type="entry name" value="ZF_RING_1"/>
    <property type="match status" value="1"/>
</dbReference>
<feature type="compositionally biased region" description="Low complexity" evidence="5">
    <location>
        <begin position="384"/>
        <end position="395"/>
    </location>
</feature>
<dbReference type="PANTHER" id="PTHR23327:SF51">
    <property type="entry name" value="TRANSCRIPTIONAL REGULATOR OF YEAST FORM ADHERENCE 3"/>
    <property type="match status" value="1"/>
</dbReference>
<evidence type="ECO:0000256" key="1">
    <source>
        <dbReference type="ARBA" id="ARBA00022723"/>
    </source>
</evidence>
<dbReference type="PANTHER" id="PTHR23327">
    <property type="entry name" value="RING FINGER PROTEIN 127"/>
    <property type="match status" value="1"/>
</dbReference>
<dbReference type="CDD" id="cd16568">
    <property type="entry name" value="RING-HC_ScPSH1-like"/>
    <property type="match status" value="1"/>
</dbReference>
<feature type="compositionally biased region" description="Acidic residues" evidence="5">
    <location>
        <begin position="413"/>
        <end position="425"/>
    </location>
</feature>
<feature type="domain" description="RING-type" evidence="6">
    <location>
        <begin position="80"/>
        <end position="121"/>
    </location>
</feature>
<feature type="region of interest" description="Disordered" evidence="5">
    <location>
        <begin position="690"/>
        <end position="715"/>
    </location>
</feature>
<dbReference type="PROSITE" id="PS50089">
    <property type="entry name" value="ZF_RING_2"/>
    <property type="match status" value="1"/>
</dbReference>
<dbReference type="SUPFAM" id="SSF57850">
    <property type="entry name" value="RING/U-box"/>
    <property type="match status" value="1"/>
</dbReference>
<evidence type="ECO:0000256" key="2">
    <source>
        <dbReference type="ARBA" id="ARBA00022771"/>
    </source>
</evidence>
<feature type="compositionally biased region" description="Polar residues" evidence="5">
    <location>
        <begin position="640"/>
        <end position="649"/>
    </location>
</feature>
<evidence type="ECO:0000256" key="5">
    <source>
        <dbReference type="SAM" id="MobiDB-lite"/>
    </source>
</evidence>
<dbReference type="InterPro" id="IPR017907">
    <property type="entry name" value="Znf_RING_CS"/>
</dbReference>
<dbReference type="EMBL" id="JAPDRL010000005">
    <property type="protein sequence ID" value="KAJ9668891.1"/>
    <property type="molecule type" value="Genomic_DNA"/>
</dbReference>
<comment type="caution">
    <text evidence="7">The sequence shown here is derived from an EMBL/GenBank/DDBJ whole genome shotgun (WGS) entry which is preliminary data.</text>
</comment>
<dbReference type="Pfam" id="PF00097">
    <property type="entry name" value="zf-C3HC4"/>
    <property type="match status" value="1"/>
</dbReference>
<dbReference type="InterPro" id="IPR018957">
    <property type="entry name" value="Znf_C3HC4_RING-type"/>
</dbReference>
<dbReference type="Proteomes" id="UP001172684">
    <property type="component" value="Unassembled WGS sequence"/>
</dbReference>
<accession>A0ABQ9P4I9</accession>
<keyword evidence="1" id="KW-0479">Metal-binding</keyword>
<dbReference type="SMART" id="SM00184">
    <property type="entry name" value="RING"/>
    <property type="match status" value="1"/>
</dbReference>
<feature type="compositionally biased region" description="Acidic residues" evidence="5">
    <location>
        <begin position="348"/>
        <end position="374"/>
    </location>
</feature>